<feature type="transmembrane region" description="Helical" evidence="2">
    <location>
        <begin position="107"/>
        <end position="126"/>
    </location>
</feature>
<evidence type="ECO:0000313" key="3">
    <source>
        <dbReference type="EMBL" id="MCK7611583.1"/>
    </source>
</evidence>
<feature type="region of interest" description="Disordered" evidence="1">
    <location>
        <begin position="136"/>
        <end position="170"/>
    </location>
</feature>
<feature type="compositionally biased region" description="Low complexity" evidence="1">
    <location>
        <begin position="143"/>
        <end position="153"/>
    </location>
</feature>
<evidence type="ECO:0000256" key="1">
    <source>
        <dbReference type="SAM" id="MobiDB-lite"/>
    </source>
</evidence>
<evidence type="ECO:0000256" key="2">
    <source>
        <dbReference type="SAM" id="Phobius"/>
    </source>
</evidence>
<dbReference type="RefSeq" id="WP_248151715.1">
    <property type="nucleotide sequence ID" value="NZ_JALNMJ010000002.1"/>
</dbReference>
<gene>
    <name evidence="3" type="ORF">M0H32_05380</name>
</gene>
<evidence type="ECO:0008006" key="5">
    <source>
        <dbReference type="Google" id="ProtNLM"/>
    </source>
</evidence>
<keyword evidence="4" id="KW-1185">Reference proteome</keyword>
<protein>
    <recommendedName>
        <fullName evidence="5">DUF3592 domain-containing protein</fullName>
    </recommendedName>
</protein>
<accession>A0ABT0GQ97</accession>
<dbReference type="EMBL" id="JALNMJ010000002">
    <property type="protein sequence ID" value="MCK7611583.1"/>
    <property type="molecule type" value="Genomic_DNA"/>
</dbReference>
<organism evidence="3 4">
    <name type="scientific">Roseibium sediminicola</name>
    <dbReference type="NCBI Taxonomy" id="2933272"/>
    <lineage>
        <taxon>Bacteria</taxon>
        <taxon>Pseudomonadati</taxon>
        <taxon>Pseudomonadota</taxon>
        <taxon>Alphaproteobacteria</taxon>
        <taxon>Hyphomicrobiales</taxon>
        <taxon>Stappiaceae</taxon>
        <taxon>Roseibium</taxon>
    </lineage>
</organism>
<dbReference type="Proteomes" id="UP001431221">
    <property type="component" value="Unassembled WGS sequence"/>
</dbReference>
<keyword evidence="2" id="KW-0812">Transmembrane</keyword>
<sequence length="170" mass="19656">MKLKLKLIFSFLFLLVIGPALFFLDGAIIKDLRLKFDTLAPAYIATTDRECRSKLFLFHHCSYDYVYENEDLDQSYFFVSFGAPKTLTLLKSNGTGELTSDVGQDYLWNRILMILFMPALLVWILVKYMSTRRAQTVPERPAPRQQPQTQPRQSAHAGLGQGRKEFGRRR</sequence>
<proteinExistence type="predicted"/>
<keyword evidence="2" id="KW-1133">Transmembrane helix</keyword>
<evidence type="ECO:0000313" key="4">
    <source>
        <dbReference type="Proteomes" id="UP001431221"/>
    </source>
</evidence>
<name>A0ABT0GQ97_9HYPH</name>
<comment type="caution">
    <text evidence="3">The sequence shown here is derived from an EMBL/GenBank/DDBJ whole genome shotgun (WGS) entry which is preliminary data.</text>
</comment>
<keyword evidence="2" id="KW-0472">Membrane</keyword>
<reference evidence="3" key="1">
    <citation type="submission" date="2022-04" db="EMBL/GenBank/DDBJ databases">
        <title>Roseibium sp. CAU 1639 isolated from mud.</title>
        <authorList>
            <person name="Kim W."/>
        </authorList>
    </citation>
    <scope>NUCLEOTIDE SEQUENCE</scope>
    <source>
        <strain evidence="3">CAU 1639</strain>
    </source>
</reference>
<feature type="transmembrane region" description="Helical" evidence="2">
    <location>
        <begin position="7"/>
        <end position="29"/>
    </location>
</feature>